<evidence type="ECO:0000313" key="2">
    <source>
        <dbReference type="EMBL" id="PRY48118.1"/>
    </source>
</evidence>
<protein>
    <submittedName>
        <fullName evidence="2">Uncharacterized protein</fullName>
    </submittedName>
</protein>
<proteinExistence type="predicted"/>
<gene>
    <name evidence="2" type="ORF">LY71_1104</name>
</gene>
<sequence length="349" mass="39296">MDALRTPKPRLLRAGDVVEVRSEEEILATLGPDATVDGLPFMPEMLQQCGSRVTVDSRADTTCFYGALRDMDAAVHLTGIRCDGSAHGGCQAGCLIYWKEEWLRPVEPTPEHPQASQPLLLAQPLHRDGCTRDDVSRAVHPPESSGGEELWSCQATQVRAATRPIRTWDLRHYVRDVRRGNLRPGTVLRRILPSLLFTYQGLSRRRLPRWLRVAKGADIPFIHGTSRQTPSVDLGLQPGDRVRVRSRREIRATNDRKARNRGLAFDVEMTPYCGKSMRVQRLVQQIIDEWTGRMLHLPGRCVVLEGGVCQALYHGLCQRKTESYWREVWLERETPAAAQGPVSRAAAQT</sequence>
<accession>A0A2T0TRH5</accession>
<reference evidence="2 3" key="1">
    <citation type="submission" date="2018-03" db="EMBL/GenBank/DDBJ databases">
        <title>Genomic Encyclopedia of Archaeal and Bacterial Type Strains, Phase II (KMG-II): from individual species to whole genera.</title>
        <authorList>
            <person name="Goeker M."/>
        </authorList>
    </citation>
    <scope>NUCLEOTIDE SEQUENCE [LARGE SCALE GENOMIC DNA]</scope>
    <source>
        <strain evidence="2 3">DSM 45416</strain>
    </source>
</reference>
<dbReference type="OrthoDB" id="164665at2"/>
<organism evidence="2 3">
    <name type="scientific">Geodermatophilus tzadiensis</name>
    <dbReference type="NCBI Taxonomy" id="1137988"/>
    <lineage>
        <taxon>Bacteria</taxon>
        <taxon>Bacillati</taxon>
        <taxon>Actinomycetota</taxon>
        <taxon>Actinomycetes</taxon>
        <taxon>Geodermatophilales</taxon>
        <taxon>Geodermatophilaceae</taxon>
        <taxon>Geodermatophilus</taxon>
    </lineage>
</organism>
<comment type="caution">
    <text evidence="2">The sequence shown here is derived from an EMBL/GenBank/DDBJ whole genome shotgun (WGS) entry which is preliminary data.</text>
</comment>
<dbReference type="AlphaFoldDB" id="A0A2T0TRH5"/>
<evidence type="ECO:0000256" key="1">
    <source>
        <dbReference type="SAM" id="MobiDB-lite"/>
    </source>
</evidence>
<dbReference type="Proteomes" id="UP000239210">
    <property type="component" value="Unassembled WGS sequence"/>
</dbReference>
<dbReference type="RefSeq" id="WP_106278337.1">
    <property type="nucleotide sequence ID" value="NZ_PVTG01000010.1"/>
</dbReference>
<dbReference type="EMBL" id="PVTG01000010">
    <property type="protein sequence ID" value="PRY48118.1"/>
    <property type="molecule type" value="Genomic_DNA"/>
</dbReference>
<name>A0A2T0TRH5_9ACTN</name>
<evidence type="ECO:0000313" key="3">
    <source>
        <dbReference type="Proteomes" id="UP000239210"/>
    </source>
</evidence>
<keyword evidence="3" id="KW-1185">Reference proteome</keyword>
<feature type="region of interest" description="Disordered" evidence="1">
    <location>
        <begin position="131"/>
        <end position="150"/>
    </location>
</feature>